<dbReference type="EMBL" id="CADCVF010000072">
    <property type="protein sequence ID" value="CAA9466334.1"/>
    <property type="molecule type" value="Genomic_DNA"/>
</dbReference>
<comment type="catalytic activity">
    <reaction evidence="12">
        <text>K(+)(in) = K(+)(out)</text>
        <dbReference type="Rhea" id="RHEA:29463"/>
        <dbReference type="ChEBI" id="CHEBI:29103"/>
    </reaction>
</comment>
<dbReference type="AlphaFoldDB" id="A0A6J4RHS5"/>
<keyword evidence="8 13" id="KW-1133">Transmembrane helix</keyword>
<feature type="transmembrane region" description="Helical" evidence="13">
    <location>
        <begin position="16"/>
        <end position="37"/>
    </location>
</feature>
<feature type="transmembrane region" description="Helical" evidence="13">
    <location>
        <begin position="122"/>
        <end position="142"/>
    </location>
</feature>
<evidence type="ECO:0000256" key="12">
    <source>
        <dbReference type="ARBA" id="ARBA00034430"/>
    </source>
</evidence>
<sequence>MLRPNENETRKDRDRIVNLSDGVFAIAITLLVLDIRVPDIPENMVDSRLPGALLSLWPSYFGYFLSFLVISAFWMIHHSIFRSIRGYDRILLYLNFLFLMVVAFVPFPTSLLGEFGDHQLPVAIYAATLAVGRLLLTAIHWYSARNDRLLDEPQDPATVRYFVIRGLTIPAIFLLSIVISFFSVSLAILTWFVMLVVDAVVARRRFS</sequence>
<reference evidence="14" key="1">
    <citation type="submission" date="2020-02" db="EMBL/GenBank/DDBJ databases">
        <authorList>
            <person name="Meier V. D."/>
        </authorList>
    </citation>
    <scope>NUCLEOTIDE SEQUENCE</scope>
    <source>
        <strain evidence="14">AVDCRST_MAG58</strain>
    </source>
</reference>
<dbReference type="Pfam" id="PF06736">
    <property type="entry name" value="TMEM175"/>
    <property type="match status" value="1"/>
</dbReference>
<accession>A0A6J4RHS5</accession>
<evidence type="ECO:0000313" key="14">
    <source>
        <dbReference type="EMBL" id="CAA9466334.1"/>
    </source>
</evidence>
<name>A0A6J4RHS5_9ACTN</name>
<keyword evidence="4" id="KW-0633">Potassium transport</keyword>
<evidence type="ECO:0000256" key="5">
    <source>
        <dbReference type="ARBA" id="ARBA00022692"/>
    </source>
</evidence>
<evidence type="ECO:0000256" key="3">
    <source>
        <dbReference type="ARBA" id="ARBA00022448"/>
    </source>
</evidence>
<feature type="transmembrane region" description="Helical" evidence="13">
    <location>
        <begin position="57"/>
        <end position="78"/>
    </location>
</feature>
<keyword evidence="3" id="KW-0813">Transport</keyword>
<evidence type="ECO:0000256" key="13">
    <source>
        <dbReference type="SAM" id="Phobius"/>
    </source>
</evidence>
<evidence type="ECO:0000256" key="2">
    <source>
        <dbReference type="ARBA" id="ARBA00006920"/>
    </source>
</evidence>
<keyword evidence="7" id="KW-0630">Potassium</keyword>
<evidence type="ECO:0000256" key="8">
    <source>
        <dbReference type="ARBA" id="ARBA00022989"/>
    </source>
</evidence>
<evidence type="ECO:0000256" key="11">
    <source>
        <dbReference type="ARBA" id="ARBA00023303"/>
    </source>
</evidence>
<evidence type="ECO:0000256" key="1">
    <source>
        <dbReference type="ARBA" id="ARBA00004141"/>
    </source>
</evidence>
<dbReference type="GO" id="GO:0016020">
    <property type="term" value="C:membrane"/>
    <property type="evidence" value="ECO:0007669"/>
    <property type="project" value="UniProtKB-SubCell"/>
</dbReference>
<dbReference type="GO" id="GO:0015252">
    <property type="term" value="F:proton channel activity"/>
    <property type="evidence" value="ECO:0007669"/>
    <property type="project" value="InterPro"/>
</dbReference>
<evidence type="ECO:0000256" key="4">
    <source>
        <dbReference type="ARBA" id="ARBA00022538"/>
    </source>
</evidence>
<evidence type="ECO:0000256" key="6">
    <source>
        <dbReference type="ARBA" id="ARBA00022826"/>
    </source>
</evidence>
<dbReference type="PANTHER" id="PTHR31462:SF5">
    <property type="entry name" value="ENDOSOMAL_LYSOSOMAL PROTON CHANNEL TMEM175"/>
    <property type="match status" value="1"/>
</dbReference>
<evidence type="ECO:0000256" key="9">
    <source>
        <dbReference type="ARBA" id="ARBA00023065"/>
    </source>
</evidence>
<proteinExistence type="inferred from homology"/>
<evidence type="ECO:0000256" key="7">
    <source>
        <dbReference type="ARBA" id="ARBA00022958"/>
    </source>
</evidence>
<keyword evidence="10 13" id="KW-0472">Membrane</keyword>
<comment type="similarity">
    <text evidence="2">Belongs to the TMEM175 family.</text>
</comment>
<feature type="transmembrane region" description="Helical" evidence="13">
    <location>
        <begin position="90"/>
        <end position="110"/>
    </location>
</feature>
<feature type="transmembrane region" description="Helical" evidence="13">
    <location>
        <begin position="162"/>
        <end position="182"/>
    </location>
</feature>
<evidence type="ECO:0000256" key="10">
    <source>
        <dbReference type="ARBA" id="ARBA00023136"/>
    </source>
</evidence>
<keyword evidence="6" id="KW-0631">Potassium channel</keyword>
<dbReference type="PANTHER" id="PTHR31462">
    <property type="entry name" value="ENDOSOMAL/LYSOSOMAL POTASSIUM CHANNEL TMEM175"/>
    <property type="match status" value="1"/>
</dbReference>
<protein>
    <submittedName>
        <fullName evidence="14">Integral membrane protein</fullName>
    </submittedName>
</protein>
<keyword evidence="5 13" id="KW-0812">Transmembrane</keyword>
<dbReference type="GO" id="GO:0005267">
    <property type="term" value="F:potassium channel activity"/>
    <property type="evidence" value="ECO:0007669"/>
    <property type="project" value="UniProtKB-KW"/>
</dbReference>
<keyword evidence="9" id="KW-0406">Ion transport</keyword>
<comment type="subcellular location">
    <subcellularLocation>
        <location evidence="1">Membrane</location>
        <topology evidence="1">Multi-pass membrane protein</topology>
    </subcellularLocation>
</comment>
<keyword evidence="11" id="KW-0407">Ion channel</keyword>
<dbReference type="InterPro" id="IPR010617">
    <property type="entry name" value="TMEM175-like"/>
</dbReference>
<organism evidence="14">
    <name type="scientific">uncultured Rubrobacteraceae bacterium</name>
    <dbReference type="NCBI Taxonomy" id="349277"/>
    <lineage>
        <taxon>Bacteria</taxon>
        <taxon>Bacillati</taxon>
        <taxon>Actinomycetota</taxon>
        <taxon>Rubrobacteria</taxon>
        <taxon>Rubrobacterales</taxon>
        <taxon>Rubrobacteraceae</taxon>
        <taxon>environmental samples</taxon>
    </lineage>
</organism>
<gene>
    <name evidence="14" type="ORF">AVDCRST_MAG58-3525</name>
</gene>